<name>A0A176ZZT4_9PEZI</name>
<dbReference type="OrthoDB" id="1911848at2759"/>
<dbReference type="Proteomes" id="UP000077154">
    <property type="component" value="Unassembled WGS sequence"/>
</dbReference>
<reference evidence="1" key="1">
    <citation type="submission" date="2016-03" db="EMBL/GenBank/DDBJ databases">
        <title>Updated assembly of Pseudogymnoascus destructans, the fungus causing white-nose syndrome of bats.</title>
        <authorList>
            <person name="Palmer J.M."/>
            <person name="Drees K.P."/>
            <person name="Foster J.T."/>
            <person name="Lindner D.L."/>
        </authorList>
    </citation>
    <scope>NUCLEOTIDE SEQUENCE [LARGE SCALE GENOMIC DNA]</scope>
    <source>
        <strain evidence="1">20631-21</strain>
    </source>
</reference>
<dbReference type="VEuPathDB" id="FungiDB:GMDG_05618"/>
<protein>
    <recommendedName>
        <fullName evidence="2">Protein kinase domain-containing protein</fullName>
    </recommendedName>
</protein>
<dbReference type="GeneID" id="36291723"/>
<organism evidence="1">
    <name type="scientific">Pseudogymnoascus destructans</name>
    <dbReference type="NCBI Taxonomy" id="655981"/>
    <lineage>
        <taxon>Eukaryota</taxon>
        <taxon>Fungi</taxon>
        <taxon>Dikarya</taxon>
        <taxon>Ascomycota</taxon>
        <taxon>Pezizomycotina</taxon>
        <taxon>Leotiomycetes</taxon>
        <taxon>Thelebolales</taxon>
        <taxon>Thelebolaceae</taxon>
        <taxon>Pseudogymnoascus</taxon>
    </lineage>
</organism>
<gene>
    <name evidence="1" type="ORF">VC83_08683</name>
</gene>
<dbReference type="EMBL" id="KV441414">
    <property type="protein sequence ID" value="OAF54840.1"/>
    <property type="molecule type" value="Genomic_DNA"/>
</dbReference>
<evidence type="ECO:0000313" key="1">
    <source>
        <dbReference type="EMBL" id="OAF54840.1"/>
    </source>
</evidence>
<sequence>MLVDSGVIAQTAVDIVHDKLKRCKSYRHAVGETRAFLVTIEHNWRKTEAQIRFLKSIATTLDDDYLEMQSLLLSELEGQLTATLTLVNSPNFGLLKCQGIIKGSETVADQFGHPKPLPTFSFVFEIPKDFRNPRTLRGILQEAAPFPLHERLDLARQLTYSVLYVHFIHKSIRPETVVVFENETSSIGAPFLVGVREGSPCGWTHLFDWR</sequence>
<dbReference type="RefSeq" id="XP_024320143.1">
    <property type="nucleotide sequence ID" value="XM_024472229.1"/>
</dbReference>
<dbReference type="PANTHER" id="PTHR37542">
    <property type="entry name" value="HELO DOMAIN-CONTAINING PROTEIN-RELATED"/>
    <property type="match status" value="1"/>
</dbReference>
<evidence type="ECO:0008006" key="2">
    <source>
        <dbReference type="Google" id="ProtNLM"/>
    </source>
</evidence>
<dbReference type="AlphaFoldDB" id="A0A176ZZT4"/>
<accession>A0A176ZZT4</accession>
<dbReference type="PANTHER" id="PTHR37542:SF3">
    <property type="entry name" value="PRION-INHIBITION AND PROPAGATION HELO DOMAIN-CONTAINING PROTEIN"/>
    <property type="match status" value="1"/>
</dbReference>
<proteinExistence type="predicted"/>